<evidence type="ECO:0000313" key="3">
    <source>
        <dbReference type="Proteomes" id="UP000464593"/>
    </source>
</evidence>
<evidence type="ECO:0000313" key="2">
    <source>
        <dbReference type="EMBL" id="QHB30012.1"/>
    </source>
</evidence>
<proteinExistence type="predicted"/>
<sequence length="132" mass="14307">MGITAPRKKSKIPAPSSASSANSVVAKQLSDLAGMIERGAVDYSFQKQGNRVTFTVDSPDGTQRMIRESDSTTGLVRETTEVATKLPLLQRRNLVKTLVDDGLTQLEISKRTMTSQKTVSNDIAALRDKGLL</sequence>
<keyword evidence="2" id="KW-0489">Methyltransferase</keyword>
<accession>A0AAE6RFZ0</accession>
<dbReference type="GO" id="GO:0032259">
    <property type="term" value="P:methylation"/>
    <property type="evidence" value="ECO:0007669"/>
    <property type="project" value="UniProtKB-KW"/>
</dbReference>
<evidence type="ECO:0000256" key="1">
    <source>
        <dbReference type="SAM" id="MobiDB-lite"/>
    </source>
</evidence>
<dbReference type="EMBL" id="CP040324">
    <property type="protein sequence ID" value="QHB30012.1"/>
    <property type="molecule type" value="Genomic_DNA"/>
</dbReference>
<keyword evidence="2" id="KW-0808">Transferase</keyword>
<feature type="region of interest" description="Disordered" evidence="1">
    <location>
        <begin position="1"/>
        <end position="23"/>
    </location>
</feature>
<dbReference type="AlphaFoldDB" id="A0AAE6RFZ0"/>
<reference evidence="2 3" key="1">
    <citation type="submission" date="2019-05" db="EMBL/GenBank/DDBJ databases">
        <title>Complete genome sequence of Pseudomonas Pseudomonas resinovorans.</title>
        <authorList>
            <person name="Chen H.-P."/>
        </authorList>
    </citation>
    <scope>NUCLEOTIDE SEQUENCE [LARGE SCALE GENOMIC DNA]</scope>
    <source>
        <strain evidence="2 3">TCU-CK1</strain>
    </source>
</reference>
<dbReference type="RefSeq" id="WP_159266616.1">
    <property type="nucleotide sequence ID" value="NZ_CP040324.1"/>
</dbReference>
<organism evidence="2 3">
    <name type="scientific">Pseudomonas monteilii</name>
    <dbReference type="NCBI Taxonomy" id="76759"/>
    <lineage>
        <taxon>Bacteria</taxon>
        <taxon>Pseudomonadati</taxon>
        <taxon>Pseudomonadota</taxon>
        <taxon>Gammaproteobacteria</taxon>
        <taxon>Pseudomonadales</taxon>
        <taxon>Pseudomonadaceae</taxon>
        <taxon>Pseudomonas</taxon>
    </lineage>
</organism>
<dbReference type="GO" id="GO:0008168">
    <property type="term" value="F:methyltransferase activity"/>
    <property type="evidence" value="ECO:0007669"/>
    <property type="project" value="UniProtKB-KW"/>
</dbReference>
<feature type="compositionally biased region" description="Low complexity" evidence="1">
    <location>
        <begin position="12"/>
        <end position="23"/>
    </location>
</feature>
<gene>
    <name evidence="2" type="ORF">TCK1_4666</name>
</gene>
<name>A0AAE6RFZ0_9PSED</name>
<dbReference type="Proteomes" id="UP000464593">
    <property type="component" value="Chromosome"/>
</dbReference>
<feature type="compositionally biased region" description="Basic residues" evidence="1">
    <location>
        <begin position="1"/>
        <end position="11"/>
    </location>
</feature>
<protein>
    <submittedName>
        <fullName evidence="2">Ribosomal RNA small subunit methyltransferase J</fullName>
    </submittedName>
</protein>